<dbReference type="STRING" id="1185876.BN8_05006"/>
<evidence type="ECO:0000256" key="1">
    <source>
        <dbReference type="ARBA" id="ARBA00022801"/>
    </source>
</evidence>
<dbReference type="Pfam" id="PF03629">
    <property type="entry name" value="SASA"/>
    <property type="match status" value="1"/>
</dbReference>
<dbReference type="eggNOG" id="COG2374">
    <property type="taxonomic scope" value="Bacteria"/>
</dbReference>
<dbReference type="OrthoDB" id="1488710at2"/>
<dbReference type="SUPFAM" id="SSF52266">
    <property type="entry name" value="SGNH hydrolase"/>
    <property type="match status" value="1"/>
</dbReference>
<name>I2GP97_9BACT</name>
<sequence>MSSLIKPLLIICCYVFFSLHAFAQLTISYPLPQLVIQRNQHNTAPLSIAGTFSVPVDRIEARLVPINSSTSRPTDWKVVQQTPRNGLYQGTITAPSGLFQLEVRGIRTNKTVSQATVSRVGIGEVFLIAGQSNAMGLPKLGAKGASDRVVSFNAWNRFWNKNNVLESSDKPFPVPMFSQLEANNLIFPTGETAWCWGELGDQIADRYHVPVAFFNVAIPATVAENWSATANGIPAKNIFNSTYWPFLQPYTNLRNALQYYHSSFGIRAILWHHGESDAVPLHTTKDDYCRLVQELIDHSRADFAADLTWVISRCSITPAGPVPNQAIRAAQDSLINRADNNVWAGPDTDTIQSPRPEHGHFENIPNGVQGVSVFARSWNNSLTDSFFDRSKPQQPRQFIQTGLVPTELSAGETLRVPFATIGFESSPDVSVQLLNDRGWYVMEVGQGQGFGPVEVHLPDTLSAGTYRLRVVAINPAMIVGNPTPAFRVTTPGKSGRFFVDQQTEQDSAFSYVYWLTTHEPSGSRFFVERQERSGSFQTIGQVEGIVDGQFSHLYSFAEPLDQSGSRIYRVRLELPDGSVQYSTPLILAVPDEALPQPLVYPNPSDGTSFTVQLPRSGTWTLSLTDLNGRMVWHQTHEVRADQPQTVWLPMGLADGLYILQCQWNNQRHSQRLLIRH</sequence>
<evidence type="ECO:0000259" key="2">
    <source>
        <dbReference type="Pfam" id="PF03629"/>
    </source>
</evidence>
<dbReference type="InterPro" id="IPR005181">
    <property type="entry name" value="SASA"/>
</dbReference>
<organism evidence="3 4">
    <name type="scientific">Fibrisoma limi BUZ 3</name>
    <dbReference type="NCBI Taxonomy" id="1185876"/>
    <lineage>
        <taxon>Bacteria</taxon>
        <taxon>Pseudomonadati</taxon>
        <taxon>Bacteroidota</taxon>
        <taxon>Cytophagia</taxon>
        <taxon>Cytophagales</taxon>
        <taxon>Spirosomataceae</taxon>
        <taxon>Fibrisoma</taxon>
    </lineage>
</organism>
<dbReference type="eggNOG" id="COG1572">
    <property type="taxonomic scope" value="Bacteria"/>
</dbReference>
<keyword evidence="4" id="KW-1185">Reference proteome</keyword>
<feature type="domain" description="Sialate O-acetylesterase" evidence="2">
    <location>
        <begin position="124"/>
        <end position="333"/>
    </location>
</feature>
<dbReference type="EMBL" id="CAIT01000009">
    <property type="protein sequence ID" value="CCH55725.1"/>
    <property type="molecule type" value="Genomic_DNA"/>
</dbReference>
<keyword evidence="1" id="KW-0378">Hydrolase</keyword>
<dbReference type="InterPro" id="IPR036514">
    <property type="entry name" value="SGNH_hydro_sf"/>
</dbReference>
<comment type="caution">
    <text evidence="3">The sequence shown here is derived from an EMBL/GenBank/DDBJ whole genome shotgun (WGS) entry which is preliminary data.</text>
</comment>
<dbReference type="Gene3D" id="3.40.50.1110">
    <property type="entry name" value="SGNH hydrolase"/>
    <property type="match status" value="1"/>
</dbReference>
<dbReference type="AlphaFoldDB" id="I2GP97"/>
<dbReference type="Proteomes" id="UP000009309">
    <property type="component" value="Unassembled WGS sequence"/>
</dbReference>
<gene>
    <name evidence="3" type="ORF">BN8_05006</name>
</gene>
<dbReference type="InterPro" id="IPR026444">
    <property type="entry name" value="Secre_tail"/>
</dbReference>
<accession>I2GP97</accession>
<proteinExistence type="predicted"/>
<evidence type="ECO:0000313" key="3">
    <source>
        <dbReference type="EMBL" id="CCH55725.1"/>
    </source>
</evidence>
<evidence type="ECO:0000313" key="4">
    <source>
        <dbReference type="Proteomes" id="UP000009309"/>
    </source>
</evidence>
<dbReference type="GO" id="GO:0016788">
    <property type="term" value="F:hydrolase activity, acting on ester bonds"/>
    <property type="evidence" value="ECO:0007669"/>
    <property type="project" value="UniProtKB-ARBA"/>
</dbReference>
<protein>
    <recommendedName>
        <fullName evidence="2">Sialate O-acetylesterase domain-containing protein</fullName>
    </recommendedName>
</protein>
<dbReference type="NCBIfam" id="TIGR04183">
    <property type="entry name" value="Por_Secre_tail"/>
    <property type="match status" value="1"/>
</dbReference>
<reference evidence="3 4" key="1">
    <citation type="journal article" date="2012" name="J. Bacteriol.">
        <title>Genome Sequence of the Filamentous Bacterium Fibrisoma limi BUZ 3T.</title>
        <authorList>
            <person name="Filippini M."/>
            <person name="Qi W."/>
            <person name="Jaenicke S."/>
            <person name="Goesmann A."/>
            <person name="Smits T.H."/>
            <person name="Bagheri H.C."/>
        </authorList>
    </citation>
    <scope>NUCLEOTIDE SEQUENCE [LARGE SCALE GENOMIC DNA]</scope>
    <source>
        <strain evidence="4">BUZ 3T</strain>
    </source>
</reference>